<keyword evidence="3" id="KW-0645">Protease</keyword>
<dbReference type="EMBL" id="JAEUBG010001036">
    <property type="protein sequence ID" value="KAH3687057.1"/>
    <property type="molecule type" value="Genomic_DNA"/>
</dbReference>
<reference evidence="5" key="2">
    <citation type="submission" date="2021-01" db="EMBL/GenBank/DDBJ databases">
        <authorList>
            <person name="Schikora-Tamarit M.A."/>
        </authorList>
    </citation>
    <scope>NUCLEOTIDE SEQUENCE</scope>
    <source>
        <strain evidence="5">CBS2887</strain>
    </source>
</reference>
<dbReference type="GO" id="GO:0008270">
    <property type="term" value="F:zinc ion binding"/>
    <property type="evidence" value="ECO:0007669"/>
    <property type="project" value="TreeGrafter"/>
</dbReference>
<evidence type="ECO:0000256" key="3">
    <source>
        <dbReference type="RuleBase" id="RU361240"/>
    </source>
</evidence>
<gene>
    <name evidence="5" type="ORF">WICPIJ_001971</name>
</gene>
<dbReference type="PANTHER" id="PTHR12283:SF6">
    <property type="entry name" value="GLUTAMINYL-PEPTIDE CYCLOTRANSFERASE-RELATED"/>
    <property type="match status" value="1"/>
</dbReference>
<evidence type="ECO:0000259" key="4">
    <source>
        <dbReference type="Pfam" id="PF04389"/>
    </source>
</evidence>
<name>A0A9P8QCJ4_WICPI</name>
<feature type="signal peptide" evidence="3">
    <location>
        <begin position="1"/>
        <end position="21"/>
    </location>
</feature>
<dbReference type="GO" id="GO:0016603">
    <property type="term" value="F:glutaminyl-peptide cyclotransferase activity"/>
    <property type="evidence" value="ECO:0007669"/>
    <property type="project" value="TreeGrafter"/>
</dbReference>
<keyword evidence="3" id="KW-0378">Hydrolase</keyword>
<evidence type="ECO:0000256" key="2">
    <source>
        <dbReference type="ARBA" id="ARBA00023315"/>
    </source>
</evidence>
<accession>A0A9P8QCJ4</accession>
<feature type="chain" id="PRO_5040532006" description="Peptide hydrolase" evidence="3">
    <location>
        <begin position="22"/>
        <end position="337"/>
    </location>
</feature>
<keyword evidence="3" id="KW-0862">Zinc</keyword>
<evidence type="ECO:0000313" key="6">
    <source>
        <dbReference type="Proteomes" id="UP000774326"/>
    </source>
</evidence>
<keyword evidence="1" id="KW-0808">Transferase</keyword>
<keyword evidence="3" id="KW-0732">Signal</keyword>
<feature type="domain" description="Peptidase M28" evidence="4">
    <location>
        <begin position="104"/>
        <end position="326"/>
    </location>
</feature>
<evidence type="ECO:0000256" key="1">
    <source>
        <dbReference type="ARBA" id="ARBA00022679"/>
    </source>
</evidence>
<keyword evidence="2" id="KW-0012">Acyltransferase</keyword>
<dbReference type="AlphaFoldDB" id="A0A9P8QCJ4"/>
<dbReference type="Pfam" id="PF04389">
    <property type="entry name" value="Peptidase_M28"/>
    <property type="match status" value="1"/>
</dbReference>
<dbReference type="PANTHER" id="PTHR12283">
    <property type="entry name" value="GLUTAMINYL-PEPTIDE CYCLOTRANSFERASE"/>
    <property type="match status" value="1"/>
</dbReference>
<keyword evidence="6" id="KW-1185">Reference proteome</keyword>
<dbReference type="GO" id="GO:0008233">
    <property type="term" value="F:peptidase activity"/>
    <property type="evidence" value="ECO:0007669"/>
    <property type="project" value="UniProtKB-KW"/>
</dbReference>
<protein>
    <recommendedName>
        <fullName evidence="3">Peptide hydrolase</fullName>
        <ecNumber evidence="3">3.4.-.-</ecNumber>
    </recommendedName>
</protein>
<dbReference type="SUPFAM" id="SSF53187">
    <property type="entry name" value="Zn-dependent exopeptidases"/>
    <property type="match status" value="1"/>
</dbReference>
<comment type="similarity">
    <text evidence="3">Belongs to the peptidase M28 family.</text>
</comment>
<dbReference type="Gene3D" id="3.40.630.10">
    <property type="entry name" value="Zn peptidases"/>
    <property type="match status" value="1"/>
</dbReference>
<sequence length="337" mass="38848">MIPFIRYVSLILLIFTKFTLCYQSLTSDQLRSLLSRHNISSLESHFPHFNRTRVPGSEGSLYVREYITRHFESLNYADGSTANDVSPWIIEHDTFEQKAYNFSNIVVSKKSRYGGDKYLVLAAHYDSLISPEGFIGAIDSAVSCSILMEAAKDLNGQLNVLFLQDEEFEMGLKLIFFDGEEAFESWSATDSIYGAKHLHRKYRRENKLTNIDLFVLLDLLGADENHIPSYFPQTHDNYNDLSSLESRLSQLKPELFSLTDKYLDQVEDEFSVKFKGYMEDDHIPFLRSGVPILHLIPSKFPQHWHNMGDNFDNIDIHAIERWSILIQGFVSEYMGGL</sequence>
<dbReference type="InterPro" id="IPR007484">
    <property type="entry name" value="Peptidase_M28"/>
</dbReference>
<dbReference type="GO" id="GO:0006508">
    <property type="term" value="P:proteolysis"/>
    <property type="evidence" value="ECO:0007669"/>
    <property type="project" value="UniProtKB-KW"/>
</dbReference>
<evidence type="ECO:0000313" key="5">
    <source>
        <dbReference type="EMBL" id="KAH3687057.1"/>
    </source>
</evidence>
<comment type="caution">
    <text evidence="5">The sequence shown here is derived from an EMBL/GenBank/DDBJ whole genome shotgun (WGS) entry which is preliminary data.</text>
</comment>
<organism evidence="5 6">
    <name type="scientific">Wickerhamomyces pijperi</name>
    <name type="common">Yeast</name>
    <name type="synonym">Pichia pijperi</name>
    <dbReference type="NCBI Taxonomy" id="599730"/>
    <lineage>
        <taxon>Eukaryota</taxon>
        <taxon>Fungi</taxon>
        <taxon>Dikarya</taxon>
        <taxon>Ascomycota</taxon>
        <taxon>Saccharomycotina</taxon>
        <taxon>Saccharomycetes</taxon>
        <taxon>Phaffomycetales</taxon>
        <taxon>Wickerhamomycetaceae</taxon>
        <taxon>Wickerhamomyces</taxon>
    </lineage>
</organism>
<dbReference type="InterPro" id="IPR040234">
    <property type="entry name" value="QC/QCL"/>
</dbReference>
<proteinExistence type="inferred from homology"/>
<dbReference type="OrthoDB" id="3907302at2759"/>
<keyword evidence="3" id="KW-0479">Metal-binding</keyword>
<dbReference type="EC" id="3.4.-.-" evidence="3"/>
<dbReference type="Proteomes" id="UP000774326">
    <property type="component" value="Unassembled WGS sequence"/>
</dbReference>
<reference evidence="5" key="1">
    <citation type="journal article" date="2021" name="Open Biol.">
        <title>Shared evolutionary footprints suggest mitochondrial oxidative damage underlies multiple complex I losses in fungi.</title>
        <authorList>
            <person name="Schikora-Tamarit M.A."/>
            <person name="Marcet-Houben M."/>
            <person name="Nosek J."/>
            <person name="Gabaldon T."/>
        </authorList>
    </citation>
    <scope>NUCLEOTIDE SEQUENCE</scope>
    <source>
        <strain evidence="5">CBS2887</strain>
    </source>
</reference>